<organism evidence="4 5">
    <name type="scientific">Pleodorina starrii</name>
    <dbReference type="NCBI Taxonomy" id="330485"/>
    <lineage>
        <taxon>Eukaryota</taxon>
        <taxon>Viridiplantae</taxon>
        <taxon>Chlorophyta</taxon>
        <taxon>core chlorophytes</taxon>
        <taxon>Chlorophyceae</taxon>
        <taxon>CS clade</taxon>
        <taxon>Chlamydomonadales</taxon>
        <taxon>Volvocaceae</taxon>
        <taxon>Pleodorina</taxon>
    </lineage>
</organism>
<evidence type="ECO:0000256" key="1">
    <source>
        <dbReference type="PROSITE-ProRule" id="PRU00723"/>
    </source>
</evidence>
<evidence type="ECO:0000259" key="3">
    <source>
        <dbReference type="PROSITE" id="PS50103"/>
    </source>
</evidence>
<dbReference type="EMBL" id="BRXU01000005">
    <property type="protein sequence ID" value="GLC52076.1"/>
    <property type="molecule type" value="Genomic_DNA"/>
</dbReference>
<evidence type="ECO:0000256" key="2">
    <source>
        <dbReference type="SAM" id="MobiDB-lite"/>
    </source>
</evidence>
<accession>A0A9W6BH22</accession>
<dbReference type="PROSITE" id="PS50103">
    <property type="entry name" value="ZF_C3H1"/>
    <property type="match status" value="1"/>
</dbReference>
<keyword evidence="1" id="KW-0863">Zinc-finger</keyword>
<dbReference type="AlphaFoldDB" id="A0A9W6BH22"/>
<dbReference type="InterPro" id="IPR000571">
    <property type="entry name" value="Znf_CCCH"/>
</dbReference>
<proteinExistence type="predicted"/>
<protein>
    <recommendedName>
        <fullName evidence="3">C3H1-type domain-containing protein</fullName>
    </recommendedName>
</protein>
<feature type="zinc finger region" description="C3H1-type" evidence="1">
    <location>
        <begin position="72"/>
        <end position="101"/>
    </location>
</feature>
<dbReference type="GO" id="GO:0008270">
    <property type="term" value="F:zinc ion binding"/>
    <property type="evidence" value="ECO:0007669"/>
    <property type="project" value="UniProtKB-KW"/>
</dbReference>
<reference evidence="4 5" key="1">
    <citation type="journal article" date="2023" name="Commun. Biol.">
        <title>Reorganization of the ancestral sex-determining regions during the evolution of trioecy in Pleodorina starrii.</title>
        <authorList>
            <person name="Takahashi K."/>
            <person name="Suzuki S."/>
            <person name="Kawai-Toyooka H."/>
            <person name="Yamamoto K."/>
            <person name="Hamaji T."/>
            <person name="Ootsuki R."/>
            <person name="Yamaguchi H."/>
            <person name="Kawachi M."/>
            <person name="Higashiyama T."/>
            <person name="Nozaki H."/>
        </authorList>
    </citation>
    <scope>NUCLEOTIDE SEQUENCE [LARGE SCALE GENOMIC DNA]</scope>
    <source>
        <strain evidence="4 5">NIES-4479</strain>
    </source>
</reference>
<keyword evidence="5" id="KW-1185">Reference proteome</keyword>
<evidence type="ECO:0000313" key="5">
    <source>
        <dbReference type="Proteomes" id="UP001165080"/>
    </source>
</evidence>
<sequence>MQGAAGGPLPPPPGHGPGGGAHPGGGVPPPPWSEANVLGEVREAFRQRQRPDAPADMGTLVERIKAYPGRGRSEQRICLQYATSRSCTQGPRGCKFAHPVPGLLGHMLAGLPPG</sequence>
<keyword evidence="1" id="KW-0479">Metal-binding</keyword>
<keyword evidence="1" id="KW-0862">Zinc</keyword>
<feature type="compositionally biased region" description="Gly residues" evidence="2">
    <location>
        <begin position="16"/>
        <end position="25"/>
    </location>
</feature>
<feature type="domain" description="C3H1-type" evidence="3">
    <location>
        <begin position="72"/>
        <end position="101"/>
    </location>
</feature>
<evidence type="ECO:0000313" key="4">
    <source>
        <dbReference type="EMBL" id="GLC52076.1"/>
    </source>
</evidence>
<comment type="caution">
    <text evidence="4">The sequence shown here is derived from an EMBL/GenBank/DDBJ whole genome shotgun (WGS) entry which is preliminary data.</text>
</comment>
<gene>
    <name evidence="4" type="primary">PLEST000442</name>
    <name evidence="4" type="ORF">PLESTB_000580200</name>
</gene>
<dbReference type="Proteomes" id="UP001165080">
    <property type="component" value="Unassembled WGS sequence"/>
</dbReference>
<name>A0A9W6BH22_9CHLO</name>
<feature type="region of interest" description="Disordered" evidence="2">
    <location>
        <begin position="1"/>
        <end position="34"/>
    </location>
</feature>